<evidence type="ECO:0000256" key="14">
    <source>
        <dbReference type="PIRSR" id="PIRSR604574-1"/>
    </source>
</evidence>
<evidence type="ECO:0000256" key="3">
    <source>
        <dbReference type="ARBA" id="ARBA00022763"/>
    </source>
</evidence>
<evidence type="ECO:0000256" key="9">
    <source>
        <dbReference type="ARBA" id="ARBA00055649"/>
    </source>
</evidence>
<feature type="binding site" evidence="15">
    <location>
        <position position="133"/>
    </location>
    <ligand>
        <name>Fe cation</name>
        <dbReference type="ChEBI" id="CHEBI:24875"/>
        <note>catalytic</note>
    </ligand>
</feature>
<sequence length="212" mass="23390">MLDLFADTPPWQEPLAPGAVILRRRALANAEELLAETHRVAALSPFRQMVTPGGYTMSVAMTNCGHVGWTTNQHGYLYATVDPQTGQRWPAMPAAFLALAQVCAREAGYADFQPDACLINRYAPGAKLSLHQDKDEKDQRAPIVSVSLGLPAVFQFGGLKRNDPLQRVLLEHGDVVVWGGESRLFYHGIQPLKEGDHPVTGAFRFNLTFRHT</sequence>
<name>A0A4R6EMW1_SCAGO</name>
<keyword evidence="5" id="KW-0560">Oxidoreductase</keyword>
<dbReference type="InterPro" id="IPR037151">
    <property type="entry name" value="AlkB-like_sf"/>
</dbReference>
<dbReference type="GO" id="GO:0005737">
    <property type="term" value="C:cytoplasm"/>
    <property type="evidence" value="ECO:0007669"/>
    <property type="project" value="TreeGrafter"/>
</dbReference>
<feature type="binding site" evidence="14">
    <location>
        <position position="135"/>
    </location>
    <ligand>
        <name>substrate</name>
    </ligand>
</feature>
<dbReference type="Gene3D" id="2.60.120.590">
    <property type="entry name" value="Alpha-ketoglutarate-dependent dioxygenase AlkB-like"/>
    <property type="match status" value="1"/>
</dbReference>
<dbReference type="FunFam" id="2.60.120.590:FF:000005">
    <property type="entry name" value="Alpha-ketoglutarate-dependent dioxygenase AlkB"/>
    <property type="match status" value="1"/>
</dbReference>
<dbReference type="PANTHER" id="PTHR16557">
    <property type="entry name" value="ALKYLATED DNA REPAIR PROTEIN ALKB-RELATED"/>
    <property type="match status" value="1"/>
</dbReference>
<feature type="binding site" evidence="15">
    <location>
        <position position="131"/>
    </location>
    <ligand>
        <name>Fe cation</name>
        <dbReference type="ChEBI" id="CHEBI:24875"/>
        <note>catalytic</note>
    </ligand>
</feature>
<comment type="caution">
    <text evidence="17">The sequence shown here is derived from an EMBL/GenBank/DDBJ whole genome shotgun (WGS) entry which is preliminary data.</text>
</comment>
<evidence type="ECO:0000313" key="17">
    <source>
        <dbReference type="EMBL" id="TDN60549.1"/>
    </source>
</evidence>
<comment type="function">
    <text evidence="9">Dioxygenase that repairs alkylated DNA and RNA containing 3-methylcytosine or 1-methyladenine by oxidative demethylation. Has highest activity towards 3-methylcytosine. Has lower activity towards alkylated DNA containing ethenoadenine, and no detectable activity towards 1-methylguanine or 3-methylthymine. Accepts double-stranded and single-stranded substrates. Requires molecular oxygen, alpha-ketoglutarate and iron. Provides extensive resistance to alkylating agents such as MMS and DMS (SN2 agents), but not to MMNG and MNU (SN1 agents).</text>
</comment>
<evidence type="ECO:0000256" key="11">
    <source>
        <dbReference type="ARBA" id="ARBA00072243"/>
    </source>
</evidence>
<evidence type="ECO:0000256" key="7">
    <source>
        <dbReference type="ARBA" id="ARBA00023204"/>
    </source>
</evidence>
<evidence type="ECO:0000313" key="18">
    <source>
        <dbReference type="Proteomes" id="UP000295530"/>
    </source>
</evidence>
<feature type="binding site" evidence="14">
    <location>
        <position position="161"/>
    </location>
    <ligand>
        <name>substrate</name>
    </ligand>
</feature>
<keyword evidence="4 17" id="KW-0223">Dioxygenase</keyword>
<dbReference type="PANTHER" id="PTHR16557:SF2">
    <property type="entry name" value="NUCLEIC ACID DIOXYGENASE ALKBH1"/>
    <property type="match status" value="1"/>
</dbReference>
<evidence type="ECO:0000259" key="16">
    <source>
        <dbReference type="PROSITE" id="PS51471"/>
    </source>
</evidence>
<proteinExistence type="inferred from homology"/>
<feature type="domain" description="Fe2OG dioxygenase" evidence="16">
    <location>
        <begin position="113"/>
        <end position="212"/>
    </location>
</feature>
<dbReference type="InterPro" id="IPR027450">
    <property type="entry name" value="AlkB-like"/>
</dbReference>
<evidence type="ECO:0000256" key="2">
    <source>
        <dbReference type="ARBA" id="ARBA00022723"/>
    </source>
</evidence>
<feature type="binding site" evidence="14">
    <location>
        <begin position="120"/>
        <end position="122"/>
    </location>
    <ligand>
        <name>2-oxoglutarate</name>
        <dbReference type="ChEBI" id="CHEBI:16810"/>
    </ligand>
</feature>
<feature type="binding site" evidence="14">
    <location>
        <position position="69"/>
    </location>
    <ligand>
        <name>substrate</name>
    </ligand>
</feature>
<dbReference type="OrthoDB" id="9796932at2"/>
<dbReference type="GO" id="GO:0035513">
    <property type="term" value="P:oxidative RNA demethylation"/>
    <property type="evidence" value="ECO:0007669"/>
    <property type="project" value="TreeGrafter"/>
</dbReference>
<comment type="similarity">
    <text evidence="1">Belongs to the alkB family.</text>
</comment>
<dbReference type="EMBL" id="SNVX01000002">
    <property type="protein sequence ID" value="TDN60549.1"/>
    <property type="molecule type" value="Genomic_DNA"/>
</dbReference>
<dbReference type="SUPFAM" id="SSF51197">
    <property type="entry name" value="Clavaminate synthase-like"/>
    <property type="match status" value="1"/>
</dbReference>
<dbReference type="Proteomes" id="UP000295530">
    <property type="component" value="Unassembled WGS sequence"/>
</dbReference>
<dbReference type="AlphaFoldDB" id="A0A4R6EMW1"/>
<dbReference type="GO" id="GO:0006281">
    <property type="term" value="P:DNA repair"/>
    <property type="evidence" value="ECO:0007669"/>
    <property type="project" value="UniProtKB-KW"/>
</dbReference>
<protein>
    <recommendedName>
        <fullName evidence="11">Alpha-ketoglutarate-dependent dioxygenase AlkB</fullName>
        <ecNumber evidence="10">1.14.11.33</ecNumber>
    </recommendedName>
    <alternativeName>
        <fullName evidence="12">Alkylated DNA repair protein AlkB</fullName>
    </alternativeName>
    <alternativeName>
        <fullName evidence="13">DNA oxidative demethylase AlkB</fullName>
    </alternativeName>
</protein>
<accession>A0A4R6EMW1</accession>
<gene>
    <name evidence="17" type="ORF">EC847_102122</name>
</gene>
<comment type="cofactor">
    <cofactor evidence="15">
        <name>Fe(2+)</name>
        <dbReference type="ChEBI" id="CHEBI:29033"/>
    </cofactor>
    <text evidence="15">Binds 1 Fe(2+) ion per subunit.</text>
</comment>
<evidence type="ECO:0000256" key="5">
    <source>
        <dbReference type="ARBA" id="ARBA00023002"/>
    </source>
</evidence>
<evidence type="ECO:0000256" key="4">
    <source>
        <dbReference type="ARBA" id="ARBA00022964"/>
    </source>
</evidence>
<feature type="binding site" evidence="14">
    <location>
        <begin position="76"/>
        <end position="78"/>
    </location>
    <ligand>
        <name>substrate</name>
    </ligand>
</feature>
<dbReference type="NCBIfam" id="NF011930">
    <property type="entry name" value="PRK15401.1"/>
    <property type="match status" value="1"/>
</dbReference>
<dbReference type="RefSeq" id="WP_133460388.1">
    <property type="nucleotide sequence ID" value="NZ_SNVX01000002.1"/>
</dbReference>
<feature type="binding site" evidence="15">
    <location>
        <position position="187"/>
    </location>
    <ligand>
        <name>Fe cation</name>
        <dbReference type="ChEBI" id="CHEBI:24875"/>
        <note>catalytic</note>
    </ligand>
</feature>
<dbReference type="InterPro" id="IPR005123">
    <property type="entry name" value="Oxoglu/Fe-dep_dioxygenase_dom"/>
</dbReference>
<keyword evidence="18" id="KW-1185">Reference proteome</keyword>
<evidence type="ECO:0000256" key="15">
    <source>
        <dbReference type="PIRSR" id="PIRSR604574-2"/>
    </source>
</evidence>
<keyword evidence="3" id="KW-0227">DNA damage</keyword>
<evidence type="ECO:0000256" key="13">
    <source>
        <dbReference type="ARBA" id="ARBA00082512"/>
    </source>
</evidence>
<evidence type="ECO:0000256" key="8">
    <source>
        <dbReference type="ARBA" id="ARBA00050106"/>
    </source>
</evidence>
<evidence type="ECO:0000256" key="12">
    <source>
        <dbReference type="ARBA" id="ARBA00080712"/>
    </source>
</evidence>
<keyword evidence="7" id="KW-0234">DNA repair</keyword>
<dbReference type="InterPro" id="IPR004574">
    <property type="entry name" value="Alkb"/>
</dbReference>
<dbReference type="Pfam" id="PF13532">
    <property type="entry name" value="2OG-FeII_Oxy_2"/>
    <property type="match status" value="1"/>
</dbReference>
<comment type="catalytic activity">
    <reaction evidence="8">
        <text>a methylated nucleobase within DNA + 2-oxoglutarate + O2 = a nucleobase within DNA + formaldehyde + succinate + CO2</text>
        <dbReference type="Rhea" id="RHEA:30299"/>
        <dbReference type="Rhea" id="RHEA-COMP:12192"/>
        <dbReference type="Rhea" id="RHEA-COMP:12193"/>
        <dbReference type="ChEBI" id="CHEBI:15379"/>
        <dbReference type="ChEBI" id="CHEBI:16526"/>
        <dbReference type="ChEBI" id="CHEBI:16810"/>
        <dbReference type="ChEBI" id="CHEBI:16842"/>
        <dbReference type="ChEBI" id="CHEBI:30031"/>
        <dbReference type="ChEBI" id="CHEBI:32875"/>
        <dbReference type="ChEBI" id="CHEBI:64428"/>
        <dbReference type="EC" id="1.14.11.33"/>
    </reaction>
</comment>
<dbReference type="GO" id="GO:0035516">
    <property type="term" value="F:broad specificity oxidative DNA demethylase activity"/>
    <property type="evidence" value="ECO:0007669"/>
    <property type="project" value="UniProtKB-EC"/>
</dbReference>
<dbReference type="GO" id="GO:0035515">
    <property type="term" value="F:oxidative RNA demethylase activity"/>
    <property type="evidence" value="ECO:0007669"/>
    <property type="project" value="TreeGrafter"/>
</dbReference>
<dbReference type="GO" id="GO:0008198">
    <property type="term" value="F:ferrous iron binding"/>
    <property type="evidence" value="ECO:0007669"/>
    <property type="project" value="TreeGrafter"/>
</dbReference>
<reference evidence="17 18" key="1">
    <citation type="submission" date="2019-03" db="EMBL/GenBank/DDBJ databases">
        <title>Genomic analyses of the natural microbiome of Caenorhabditis elegans.</title>
        <authorList>
            <person name="Samuel B."/>
        </authorList>
    </citation>
    <scope>NUCLEOTIDE SEQUENCE [LARGE SCALE GENOMIC DNA]</scope>
    <source>
        <strain evidence="17 18">BIGb0156</strain>
    </source>
</reference>
<evidence type="ECO:0000256" key="10">
    <source>
        <dbReference type="ARBA" id="ARBA00066725"/>
    </source>
</evidence>
<organism evidence="17 18">
    <name type="scientific">Scandinavium goeteborgense</name>
    <dbReference type="NCBI Taxonomy" id="1851514"/>
    <lineage>
        <taxon>Bacteria</taxon>
        <taxon>Pseudomonadati</taxon>
        <taxon>Pseudomonadota</taxon>
        <taxon>Gammaproteobacteria</taxon>
        <taxon>Enterobacterales</taxon>
        <taxon>Enterobacteriaceae</taxon>
        <taxon>Scandinavium</taxon>
    </lineage>
</organism>
<evidence type="ECO:0000256" key="1">
    <source>
        <dbReference type="ARBA" id="ARBA00007879"/>
    </source>
</evidence>
<dbReference type="PROSITE" id="PS51471">
    <property type="entry name" value="FE2OG_OXY"/>
    <property type="match status" value="1"/>
</dbReference>
<keyword evidence="6 15" id="KW-0408">Iron</keyword>
<evidence type="ECO:0000256" key="6">
    <source>
        <dbReference type="ARBA" id="ARBA00023004"/>
    </source>
</evidence>
<feature type="binding site" evidence="14">
    <location>
        <begin position="204"/>
        <end position="210"/>
    </location>
    <ligand>
        <name>2-oxoglutarate</name>
        <dbReference type="ChEBI" id="CHEBI:16810"/>
    </ligand>
</feature>
<keyword evidence="2 15" id="KW-0479">Metal-binding</keyword>
<dbReference type="EC" id="1.14.11.33" evidence="10"/>